<proteinExistence type="predicted"/>
<reference evidence="1 2" key="1">
    <citation type="submission" date="2020-09" db="EMBL/GenBank/DDBJ databases">
        <authorList>
            <person name="Zhang R."/>
            <person name="Garcia K."/>
            <person name="Ogata H."/>
        </authorList>
    </citation>
    <scope>NUCLEOTIDE SEQUENCE [LARGE SCALE GENOMIC DNA]</scope>
    <source>
        <strain evidence="2">stheno</strain>
    </source>
</reference>
<name>A0A7S7YEN9_9VIRU</name>
<keyword evidence="2" id="KW-1185">Reference proteome</keyword>
<keyword evidence="1" id="KW-0378">Hydrolase</keyword>
<dbReference type="GO" id="GO:0016787">
    <property type="term" value="F:hydrolase activity"/>
    <property type="evidence" value="ECO:0007669"/>
    <property type="project" value="UniProtKB-KW"/>
</dbReference>
<dbReference type="KEGG" id="vg:80543571"/>
<dbReference type="EMBL" id="MW018138">
    <property type="protein sequence ID" value="QPB44375.1"/>
    <property type="molecule type" value="Genomic_DNA"/>
</dbReference>
<dbReference type="Proteomes" id="UP001162098">
    <property type="component" value="Segment"/>
</dbReference>
<accession>A0A7S7YEN9</accession>
<protein>
    <submittedName>
        <fullName evidence="1">Ureidoglycolate hydrolase</fullName>
    </submittedName>
</protein>
<organism evidence="1 2">
    <name type="scientific">Medusavirus stheno T3</name>
    <dbReference type="NCBI Taxonomy" id="3069717"/>
    <lineage>
        <taxon>Viruses</taxon>
        <taxon>Varidnaviria</taxon>
        <taxon>Bamfordvirae</taxon>
        <taxon>Nucleocytoviricota</taxon>
        <taxon>Megaviricetes</taxon>
        <taxon>Mamonoviridae</taxon>
        <taxon>Medusavirus</taxon>
        <taxon>Medusavirus sthenus</taxon>
    </lineage>
</organism>
<evidence type="ECO:0000313" key="2">
    <source>
        <dbReference type="Proteomes" id="UP001162098"/>
    </source>
</evidence>
<sequence length="231" mass="25911">MAATAHISQYSHRVFNALYDIRDSHALDLYDKVLALGAIIVQHGLQHQVAVSRLHLHFPLANENECVLASLSDDKRVVFGVSAHEASHVPYIWKVGNDGAWAPLQFFSGATELSERFERVKSSTDFLEAFSAKLTELKAENELGLQLVFDDMLGLDLEREVLFESTDVDARTQEMRVIPARDDFETNAWITTTMWRFNGGSDPKDPLKTMKCWCSGCCDDGAHGYHHGITI</sequence>
<evidence type="ECO:0000313" key="1">
    <source>
        <dbReference type="EMBL" id="QPB44375.1"/>
    </source>
</evidence>